<evidence type="ECO:0000256" key="5">
    <source>
        <dbReference type="PROSITE-ProRule" id="PRU00723"/>
    </source>
</evidence>
<evidence type="ECO:0000313" key="8">
    <source>
        <dbReference type="EMBL" id="KAJ9548663.1"/>
    </source>
</evidence>
<dbReference type="FunFam" id="4.10.1000.10:FF:000003">
    <property type="entry name" value="Zinc finger CCCH domain-containing protein"/>
    <property type="match status" value="2"/>
</dbReference>
<dbReference type="InterPro" id="IPR036855">
    <property type="entry name" value="Znf_CCCH_sf"/>
</dbReference>
<dbReference type="PANTHER" id="PTHR12547:SF121">
    <property type="entry name" value="ZINC FINGER CCCH DOMAIN-CONTAINING PROTEIN 39"/>
    <property type="match status" value="1"/>
</dbReference>
<keyword evidence="3 5" id="KW-0863">Zinc-finger</keyword>
<organism evidence="8 9">
    <name type="scientific">Centaurea solstitialis</name>
    <name type="common">yellow star-thistle</name>
    <dbReference type="NCBI Taxonomy" id="347529"/>
    <lineage>
        <taxon>Eukaryota</taxon>
        <taxon>Viridiplantae</taxon>
        <taxon>Streptophyta</taxon>
        <taxon>Embryophyta</taxon>
        <taxon>Tracheophyta</taxon>
        <taxon>Spermatophyta</taxon>
        <taxon>Magnoliopsida</taxon>
        <taxon>eudicotyledons</taxon>
        <taxon>Gunneridae</taxon>
        <taxon>Pentapetalae</taxon>
        <taxon>asterids</taxon>
        <taxon>campanulids</taxon>
        <taxon>Asterales</taxon>
        <taxon>Asteraceae</taxon>
        <taxon>Carduoideae</taxon>
        <taxon>Cardueae</taxon>
        <taxon>Centaureinae</taxon>
        <taxon>Centaurea</taxon>
    </lineage>
</organism>
<keyword evidence="2" id="KW-0677">Repeat</keyword>
<sequence length="396" mass="43714">MGRGDRLSRDVMAASEKRNENKSSSLLFKLEAIKKMRSREVISTTHSINKGGFDRNMIQNPFHGGNNLGGGETNDSNRPRNNQPEKVNMNLPKSTPLPPAVPRTNPPILPVNRGTTHIFYKTRMCQKFLEGTCRNGDSCTFAHGADDLREPPPNWQELVKDNGNRGGGGGGGNWNEDQKIIHRMRICRKFYNTGECPYGEKCNFLHESPSKFKGESAAPGPTMDMGRSRESSVINIQTVVDRAQTEAAHLLHRNGDAVQVSSVTSDPDAVRASMKATYWKTRMCSKWETTGQCMFGDKCHFAHGLAELNMAVGRVEADGHAHGQPHGGFSVAPKPLTNPMAEPVVTNSATSVPPVVQSGVVKESIRWKLAQKKLNRIYADWIDDDEDEQMSSSKAE</sequence>
<dbReference type="GO" id="GO:0051252">
    <property type="term" value="P:regulation of RNA metabolic process"/>
    <property type="evidence" value="ECO:0007669"/>
    <property type="project" value="UniProtKB-ARBA"/>
</dbReference>
<reference evidence="8" key="1">
    <citation type="submission" date="2023-03" db="EMBL/GenBank/DDBJ databases">
        <title>Chromosome-scale reference genome and RAD-based genetic map of yellow starthistle (Centaurea solstitialis) reveal putative structural variation and QTLs associated with invader traits.</title>
        <authorList>
            <person name="Reatini B."/>
            <person name="Cang F.A."/>
            <person name="Jiang Q."/>
            <person name="Mckibben M.T.W."/>
            <person name="Barker M.S."/>
            <person name="Rieseberg L.H."/>
            <person name="Dlugosch K.M."/>
        </authorList>
    </citation>
    <scope>NUCLEOTIDE SEQUENCE</scope>
    <source>
        <strain evidence="8">CAN-66</strain>
        <tissue evidence="8">Leaf</tissue>
    </source>
</reference>
<dbReference type="GO" id="GO:0010468">
    <property type="term" value="P:regulation of gene expression"/>
    <property type="evidence" value="ECO:0007669"/>
    <property type="project" value="UniProtKB-ARBA"/>
</dbReference>
<dbReference type="EMBL" id="JARYMX010000005">
    <property type="protein sequence ID" value="KAJ9548663.1"/>
    <property type="molecule type" value="Genomic_DNA"/>
</dbReference>
<evidence type="ECO:0000256" key="3">
    <source>
        <dbReference type="ARBA" id="ARBA00022771"/>
    </source>
</evidence>
<evidence type="ECO:0000256" key="2">
    <source>
        <dbReference type="ARBA" id="ARBA00022737"/>
    </source>
</evidence>
<evidence type="ECO:0000256" key="1">
    <source>
        <dbReference type="ARBA" id="ARBA00022723"/>
    </source>
</evidence>
<dbReference type="Proteomes" id="UP001172457">
    <property type="component" value="Chromosome 5"/>
</dbReference>
<name>A0AA38TDG2_9ASTR</name>
<dbReference type="SMART" id="SM00356">
    <property type="entry name" value="ZnF_C3H1"/>
    <property type="match status" value="3"/>
</dbReference>
<comment type="caution">
    <text evidence="8">The sequence shown here is derived from an EMBL/GenBank/DDBJ whole genome shotgun (WGS) entry which is preliminary data.</text>
</comment>
<gene>
    <name evidence="8" type="ORF">OSB04_021206</name>
</gene>
<evidence type="ECO:0000256" key="6">
    <source>
        <dbReference type="SAM" id="MobiDB-lite"/>
    </source>
</evidence>
<feature type="compositionally biased region" description="Pro residues" evidence="6">
    <location>
        <begin position="95"/>
        <end position="109"/>
    </location>
</feature>
<feature type="domain" description="C3H1-type" evidence="7">
    <location>
        <begin position="278"/>
        <end position="306"/>
    </location>
</feature>
<protein>
    <recommendedName>
        <fullName evidence="7">C3H1-type domain-containing protein</fullName>
    </recommendedName>
</protein>
<feature type="domain" description="C3H1-type" evidence="7">
    <location>
        <begin position="181"/>
        <end position="209"/>
    </location>
</feature>
<evidence type="ECO:0000256" key="4">
    <source>
        <dbReference type="ARBA" id="ARBA00022833"/>
    </source>
</evidence>
<feature type="zinc finger region" description="C3H1-type" evidence="5">
    <location>
        <begin position="181"/>
        <end position="209"/>
    </location>
</feature>
<evidence type="ECO:0000259" key="7">
    <source>
        <dbReference type="PROSITE" id="PS50103"/>
    </source>
</evidence>
<feature type="zinc finger region" description="C3H1-type" evidence="5">
    <location>
        <begin position="278"/>
        <end position="306"/>
    </location>
</feature>
<dbReference type="GO" id="GO:0003729">
    <property type="term" value="F:mRNA binding"/>
    <property type="evidence" value="ECO:0007669"/>
    <property type="project" value="InterPro"/>
</dbReference>
<dbReference type="SUPFAM" id="SSF90229">
    <property type="entry name" value="CCCH zinc finger"/>
    <property type="match status" value="3"/>
</dbReference>
<feature type="region of interest" description="Disordered" evidence="6">
    <location>
        <begin position="52"/>
        <end position="109"/>
    </location>
</feature>
<dbReference type="Gene3D" id="4.10.1000.10">
    <property type="entry name" value="Zinc finger, CCCH-type"/>
    <property type="match status" value="2"/>
</dbReference>
<dbReference type="InterPro" id="IPR045877">
    <property type="entry name" value="ZFP36-like"/>
</dbReference>
<accession>A0AA38TDG2</accession>
<feature type="region of interest" description="Disordered" evidence="6">
    <location>
        <begin position="1"/>
        <end position="22"/>
    </location>
</feature>
<keyword evidence="4 5" id="KW-0862">Zinc</keyword>
<dbReference type="PANTHER" id="PTHR12547">
    <property type="entry name" value="CCCH ZINC FINGER/TIS11-RELATED"/>
    <property type="match status" value="1"/>
</dbReference>
<feature type="compositionally biased region" description="Polar residues" evidence="6">
    <location>
        <begin position="73"/>
        <end position="85"/>
    </location>
</feature>
<feature type="domain" description="C3H1-type" evidence="7">
    <location>
        <begin position="119"/>
        <end position="146"/>
    </location>
</feature>
<feature type="compositionally biased region" description="Basic and acidic residues" evidence="6">
    <location>
        <begin position="1"/>
        <end position="21"/>
    </location>
</feature>
<keyword evidence="1 5" id="KW-0479">Metal-binding</keyword>
<proteinExistence type="predicted"/>
<feature type="zinc finger region" description="C3H1-type" evidence="5">
    <location>
        <begin position="119"/>
        <end position="146"/>
    </location>
</feature>
<dbReference type="GO" id="GO:0008270">
    <property type="term" value="F:zinc ion binding"/>
    <property type="evidence" value="ECO:0007669"/>
    <property type="project" value="UniProtKB-KW"/>
</dbReference>
<dbReference type="AlphaFoldDB" id="A0AA38TDG2"/>
<evidence type="ECO:0000313" key="9">
    <source>
        <dbReference type="Proteomes" id="UP001172457"/>
    </source>
</evidence>
<dbReference type="InterPro" id="IPR000571">
    <property type="entry name" value="Znf_CCCH"/>
</dbReference>
<keyword evidence="9" id="KW-1185">Reference proteome</keyword>
<dbReference type="Gene3D" id="6.10.250.3220">
    <property type="match status" value="1"/>
</dbReference>
<dbReference type="Pfam" id="PF00642">
    <property type="entry name" value="zf-CCCH"/>
    <property type="match status" value="3"/>
</dbReference>
<dbReference type="PROSITE" id="PS50103">
    <property type="entry name" value="ZF_C3H1"/>
    <property type="match status" value="3"/>
</dbReference>